<comment type="caution">
    <text evidence="5">The sequence shown here is derived from an EMBL/GenBank/DDBJ whole genome shotgun (WGS) entry which is preliminary data.</text>
</comment>
<keyword evidence="6" id="KW-1185">Reference proteome</keyword>
<organism evidence="5 6">
    <name type="scientific">Macrophomina phaseolina</name>
    <dbReference type="NCBI Taxonomy" id="35725"/>
    <lineage>
        <taxon>Eukaryota</taxon>
        <taxon>Fungi</taxon>
        <taxon>Dikarya</taxon>
        <taxon>Ascomycota</taxon>
        <taxon>Pezizomycotina</taxon>
        <taxon>Dothideomycetes</taxon>
        <taxon>Dothideomycetes incertae sedis</taxon>
        <taxon>Botryosphaeriales</taxon>
        <taxon>Botryosphaeriaceae</taxon>
        <taxon>Macrophomina</taxon>
    </lineage>
</organism>
<proteinExistence type="inferred from homology"/>
<keyword evidence="2 4" id="KW-0442">Lipid degradation</keyword>
<dbReference type="InterPro" id="IPR016715">
    <property type="entry name" value="PAF_acetylhydro_eukaryote"/>
</dbReference>
<sequence length="522" mass="57422">MAWMSTLNPVPGFPPYSGPYRVGSFDVEIPVSQLNSPSPAPEASVSTVSCRVFYPCEPGSQERPVRWIPAPQRGYMSAYARFLGAGSALAHIFAYFPQFLYFTSIPVLRNAKLLPPPTKSSRWPVMIFSHGLGGSRNAYSHICGSISSHGMVVIAPDHRDGSAPISYVRATDSAEARTVDYRSLPHKPSPEVYEGRDAQLRIRLWELGLVHDAVLRMDAGEELKNLDPNKSAGGKQDTASLISMLKGKLDVHKPGSISWAGHSFGAASVHQFVKSVFYRQESPIEGYRPLFTPESTSALVEQVTSSSPVILLDLWCLPLTSPATKWLADKPLPCYAPDGPGGTTLLAILSEAFVKWSDHFQETRRRLSEDPSSDTFKQTKAPPRFFYPLGSAHLSQSDFGILFQWVTKKFLKTDEPERYLKLNVRAILQMLRENGVEVADTSRIDLEEAEASQKEDGNVVSADKSGDWKILGTNGEVRGWVPLTTNLNDSEQLIPGTSKQQAEIGTTGKALSQITKEEGVEL</sequence>
<dbReference type="EC" id="3.1.1.47" evidence="4"/>
<accession>A0ABQ8GD81</accession>
<dbReference type="InterPro" id="IPR029058">
    <property type="entry name" value="AB_hydrolase_fold"/>
</dbReference>
<evidence type="ECO:0000256" key="1">
    <source>
        <dbReference type="ARBA" id="ARBA00022801"/>
    </source>
</evidence>
<evidence type="ECO:0000256" key="3">
    <source>
        <dbReference type="ARBA" id="ARBA00023098"/>
    </source>
</evidence>
<dbReference type="PANTHER" id="PTHR10272:SF7">
    <property type="entry name" value="PHOSPHOLIPASE-RELATED"/>
    <property type="match status" value="1"/>
</dbReference>
<dbReference type="PIRSF" id="PIRSF018169">
    <property type="entry name" value="PAF_acetylhydrolase"/>
    <property type="match status" value="1"/>
</dbReference>
<gene>
    <name evidence="5" type="ORF">B0J12DRAFT_70016</name>
</gene>
<dbReference type="SUPFAM" id="SSF53474">
    <property type="entry name" value="alpha/beta-Hydrolases"/>
    <property type="match status" value="1"/>
</dbReference>
<dbReference type="Gene3D" id="3.40.50.1820">
    <property type="entry name" value="alpha/beta hydrolase"/>
    <property type="match status" value="1"/>
</dbReference>
<name>A0ABQ8GD81_9PEZI</name>
<dbReference type="Proteomes" id="UP000774617">
    <property type="component" value="Unassembled WGS sequence"/>
</dbReference>
<comment type="similarity">
    <text evidence="4">Belongs to the serine esterase family.</text>
</comment>
<dbReference type="Pfam" id="PF03403">
    <property type="entry name" value="PAF-AH_p_II"/>
    <property type="match status" value="1"/>
</dbReference>
<evidence type="ECO:0000256" key="4">
    <source>
        <dbReference type="PIRNR" id="PIRNR018169"/>
    </source>
</evidence>
<evidence type="ECO:0000313" key="6">
    <source>
        <dbReference type="Proteomes" id="UP000774617"/>
    </source>
</evidence>
<keyword evidence="1 4" id="KW-0378">Hydrolase</keyword>
<keyword evidence="3 4" id="KW-0443">Lipid metabolism</keyword>
<evidence type="ECO:0000256" key="2">
    <source>
        <dbReference type="ARBA" id="ARBA00022963"/>
    </source>
</evidence>
<protein>
    <recommendedName>
        <fullName evidence="4">Putative phospholipase</fullName>
        <ecNumber evidence="4">3.1.1.47</ecNumber>
    </recommendedName>
</protein>
<dbReference type="PANTHER" id="PTHR10272">
    <property type="entry name" value="PLATELET-ACTIVATING FACTOR ACETYLHYDROLASE"/>
    <property type="match status" value="1"/>
</dbReference>
<comment type="catalytic activity">
    <reaction evidence="4">
        <text>a 1-O-alkyl-2-acetyl-sn-glycero-3-phosphocholine + H2O = a 1-O-alkyl-sn-glycero-3-phosphocholine + acetate + H(+)</text>
        <dbReference type="Rhea" id="RHEA:17777"/>
        <dbReference type="ChEBI" id="CHEBI:15377"/>
        <dbReference type="ChEBI" id="CHEBI:15378"/>
        <dbReference type="ChEBI" id="CHEBI:30089"/>
        <dbReference type="ChEBI" id="CHEBI:30909"/>
        <dbReference type="ChEBI" id="CHEBI:36707"/>
        <dbReference type="EC" id="3.1.1.47"/>
    </reaction>
</comment>
<reference evidence="5 6" key="1">
    <citation type="journal article" date="2021" name="Nat. Commun.">
        <title>Genetic determinants of endophytism in the Arabidopsis root mycobiome.</title>
        <authorList>
            <person name="Mesny F."/>
            <person name="Miyauchi S."/>
            <person name="Thiergart T."/>
            <person name="Pickel B."/>
            <person name="Atanasova L."/>
            <person name="Karlsson M."/>
            <person name="Huettel B."/>
            <person name="Barry K.W."/>
            <person name="Haridas S."/>
            <person name="Chen C."/>
            <person name="Bauer D."/>
            <person name="Andreopoulos W."/>
            <person name="Pangilinan J."/>
            <person name="LaButti K."/>
            <person name="Riley R."/>
            <person name="Lipzen A."/>
            <person name="Clum A."/>
            <person name="Drula E."/>
            <person name="Henrissat B."/>
            <person name="Kohler A."/>
            <person name="Grigoriev I.V."/>
            <person name="Martin F.M."/>
            <person name="Hacquard S."/>
        </authorList>
    </citation>
    <scope>NUCLEOTIDE SEQUENCE [LARGE SCALE GENOMIC DNA]</scope>
    <source>
        <strain evidence="5 6">MPI-SDFR-AT-0080</strain>
    </source>
</reference>
<dbReference type="EMBL" id="JAGTJR010000011">
    <property type="protein sequence ID" value="KAH7052304.1"/>
    <property type="molecule type" value="Genomic_DNA"/>
</dbReference>
<evidence type="ECO:0000313" key="5">
    <source>
        <dbReference type="EMBL" id="KAH7052304.1"/>
    </source>
</evidence>